<evidence type="ECO:0000313" key="1">
    <source>
        <dbReference type="EMBL" id="GJT96596.1"/>
    </source>
</evidence>
<accession>A0ABQ5IA51</accession>
<sequence>MGSLPAYNRALCPVLAILSGPGLVPVIIPKRDLGIPICGGNVLGTSLPDALHVVCPGLGVYNPMRCLEGSLVGIVQLLQVLLDARIDICSALGLHMRRQVKLGTSPSTGWFSWNFNDSNLFSRIFIDPFILPDLQHTTLFSGASTPPSYSLGTSRNVECSNCKHLLDKITVLEATVDMYMHPEQYIVNSAALFHEVYNNMGKLDLE</sequence>
<dbReference type="Proteomes" id="UP001151760">
    <property type="component" value="Unassembled WGS sequence"/>
</dbReference>
<dbReference type="EMBL" id="BQNB010020496">
    <property type="protein sequence ID" value="GJT96596.1"/>
    <property type="molecule type" value="Genomic_DNA"/>
</dbReference>
<comment type="caution">
    <text evidence="1">The sequence shown here is derived from an EMBL/GenBank/DDBJ whole genome shotgun (WGS) entry which is preliminary data.</text>
</comment>
<name>A0ABQ5IA51_9ASTR</name>
<keyword evidence="2" id="KW-1185">Reference proteome</keyword>
<reference evidence="1" key="2">
    <citation type="submission" date="2022-01" db="EMBL/GenBank/DDBJ databases">
        <authorList>
            <person name="Yamashiro T."/>
            <person name="Shiraishi A."/>
            <person name="Satake H."/>
            <person name="Nakayama K."/>
        </authorList>
    </citation>
    <scope>NUCLEOTIDE SEQUENCE</scope>
</reference>
<protein>
    <submittedName>
        <fullName evidence="1">Uncharacterized protein</fullName>
    </submittedName>
</protein>
<gene>
    <name evidence="1" type="ORF">Tco_1092114</name>
</gene>
<reference evidence="1" key="1">
    <citation type="journal article" date="2022" name="Int. J. Mol. Sci.">
        <title>Draft Genome of Tanacetum Coccineum: Genomic Comparison of Closely Related Tanacetum-Family Plants.</title>
        <authorList>
            <person name="Yamashiro T."/>
            <person name="Shiraishi A."/>
            <person name="Nakayama K."/>
            <person name="Satake H."/>
        </authorList>
    </citation>
    <scope>NUCLEOTIDE SEQUENCE</scope>
</reference>
<organism evidence="1 2">
    <name type="scientific">Tanacetum coccineum</name>
    <dbReference type="NCBI Taxonomy" id="301880"/>
    <lineage>
        <taxon>Eukaryota</taxon>
        <taxon>Viridiplantae</taxon>
        <taxon>Streptophyta</taxon>
        <taxon>Embryophyta</taxon>
        <taxon>Tracheophyta</taxon>
        <taxon>Spermatophyta</taxon>
        <taxon>Magnoliopsida</taxon>
        <taxon>eudicotyledons</taxon>
        <taxon>Gunneridae</taxon>
        <taxon>Pentapetalae</taxon>
        <taxon>asterids</taxon>
        <taxon>campanulids</taxon>
        <taxon>Asterales</taxon>
        <taxon>Asteraceae</taxon>
        <taxon>Asteroideae</taxon>
        <taxon>Anthemideae</taxon>
        <taxon>Anthemidinae</taxon>
        <taxon>Tanacetum</taxon>
    </lineage>
</organism>
<evidence type="ECO:0000313" key="2">
    <source>
        <dbReference type="Proteomes" id="UP001151760"/>
    </source>
</evidence>
<proteinExistence type="predicted"/>